<protein>
    <recommendedName>
        <fullName evidence="3">DUF2971 domain-containing protein</fullName>
    </recommendedName>
</protein>
<organism evidence="1 2">
    <name type="scientific">Streptomyces umbrinus</name>
    <dbReference type="NCBI Taxonomy" id="67370"/>
    <lineage>
        <taxon>Bacteria</taxon>
        <taxon>Bacillati</taxon>
        <taxon>Actinomycetota</taxon>
        <taxon>Actinomycetes</taxon>
        <taxon>Kitasatosporales</taxon>
        <taxon>Streptomycetaceae</taxon>
        <taxon>Streptomyces</taxon>
        <taxon>Streptomyces phaeochromogenes group</taxon>
    </lineage>
</organism>
<sequence>MSTQDSSPPGPLPGHEPGAFLDISEFETLAAPRSLTGQLFHYTSVDAAVSGILPSKALRLSPYTATNDLWESEPHYPMLASSDQRPADADFAVWDGIDRQLRQHTKVGCLTQVIALPETVSNPDALRGWAHLALWAHYGDRHAGVCLQFDRERLVASFHAAHTGPTSLPLHGPVHYLTAQSGPVTRGVNTDQVGEFGSDAVALAYAEKYQDQLFFRKHLDWDSESEYRLVVLNQTANYEFVDIHDALTGVVLGSSFPPDRVADLLKALEPYEVPVEQIRYHNRRMQCVPFERAVPRMAAASRSPLQSTAPRRTGSLAERWQALRMAEANARERKENAAPVTAAATRMLREGIDALAVKLADWPATTVDTHSRTQAIPPKLQQRGPGLPGETIYDQTGYMCVVENLPSSSYTLVAAAAVQVLARGRL</sequence>
<name>A0ABU0T5N7_9ACTN</name>
<gene>
    <name evidence="1" type="ORF">QF035_008709</name>
</gene>
<dbReference type="EMBL" id="JAUSZI010000002">
    <property type="protein sequence ID" value="MDQ1031127.1"/>
    <property type="molecule type" value="Genomic_DNA"/>
</dbReference>
<dbReference type="RefSeq" id="WP_307527051.1">
    <property type="nucleotide sequence ID" value="NZ_JAUSZI010000002.1"/>
</dbReference>
<keyword evidence="2" id="KW-1185">Reference proteome</keyword>
<evidence type="ECO:0008006" key="3">
    <source>
        <dbReference type="Google" id="ProtNLM"/>
    </source>
</evidence>
<dbReference type="InterPro" id="IPR021352">
    <property type="entry name" value="DUF2971"/>
</dbReference>
<dbReference type="Pfam" id="PF11185">
    <property type="entry name" value="DUF2971"/>
    <property type="match status" value="1"/>
</dbReference>
<comment type="caution">
    <text evidence="1">The sequence shown here is derived from an EMBL/GenBank/DDBJ whole genome shotgun (WGS) entry which is preliminary data.</text>
</comment>
<evidence type="ECO:0000313" key="2">
    <source>
        <dbReference type="Proteomes" id="UP001230328"/>
    </source>
</evidence>
<accession>A0ABU0T5N7</accession>
<proteinExistence type="predicted"/>
<reference evidence="1 2" key="1">
    <citation type="submission" date="2023-07" db="EMBL/GenBank/DDBJ databases">
        <title>Comparative genomics of wheat-associated soil bacteria to identify genetic determinants of phenazine resistance.</title>
        <authorList>
            <person name="Mouncey N."/>
        </authorList>
    </citation>
    <scope>NUCLEOTIDE SEQUENCE [LARGE SCALE GENOMIC DNA]</scope>
    <source>
        <strain evidence="1 2">V2I4</strain>
    </source>
</reference>
<dbReference type="Proteomes" id="UP001230328">
    <property type="component" value="Unassembled WGS sequence"/>
</dbReference>
<evidence type="ECO:0000313" key="1">
    <source>
        <dbReference type="EMBL" id="MDQ1031127.1"/>
    </source>
</evidence>